<evidence type="ECO:0000256" key="2">
    <source>
        <dbReference type="ARBA" id="ARBA00012423"/>
    </source>
</evidence>
<dbReference type="HOGENOM" id="CLU_273984_0_0_1"/>
<dbReference type="SUPFAM" id="SSF53474">
    <property type="entry name" value="alpha/beta-Hydrolases"/>
    <property type="match status" value="1"/>
</dbReference>
<feature type="chain" id="PRO_5004580038" description="Palmitoyl-protein thioesterase 1" evidence="11">
    <location>
        <begin position="26"/>
        <end position="1172"/>
    </location>
</feature>
<keyword evidence="4 11" id="KW-0732">Signal</keyword>
<feature type="signal peptide" evidence="11">
    <location>
        <begin position="1"/>
        <end position="25"/>
    </location>
</feature>
<keyword evidence="10" id="KW-0472">Membrane</keyword>
<dbReference type="AlphaFoldDB" id="T1J8U1"/>
<dbReference type="InterPro" id="IPR002472">
    <property type="entry name" value="Palm_thioest"/>
</dbReference>
<evidence type="ECO:0000313" key="14">
    <source>
        <dbReference type="Proteomes" id="UP000014500"/>
    </source>
</evidence>
<reference evidence="13" key="2">
    <citation type="submission" date="2015-02" db="UniProtKB">
        <authorList>
            <consortium name="EnsemblMetazoa"/>
        </authorList>
    </citation>
    <scope>IDENTIFICATION</scope>
</reference>
<evidence type="ECO:0000256" key="11">
    <source>
        <dbReference type="SAM" id="SignalP"/>
    </source>
</evidence>
<dbReference type="EC" id="3.1.2.22" evidence="2"/>
<dbReference type="EnsemblMetazoa" id="SMAR010131-RA">
    <property type="protein sequence ID" value="SMAR010131-PA"/>
    <property type="gene ID" value="SMAR010131"/>
</dbReference>
<dbReference type="GO" id="GO:0006898">
    <property type="term" value="P:receptor-mediated endocytosis"/>
    <property type="evidence" value="ECO:0007669"/>
    <property type="project" value="TreeGrafter"/>
</dbReference>
<keyword evidence="14" id="KW-1185">Reference proteome</keyword>
<dbReference type="PhylomeDB" id="T1J8U1"/>
<evidence type="ECO:0000256" key="3">
    <source>
        <dbReference type="ARBA" id="ARBA00014212"/>
    </source>
</evidence>
<evidence type="ECO:0000256" key="9">
    <source>
        <dbReference type="ARBA" id="ARBA00047409"/>
    </source>
</evidence>
<reference evidence="14" key="1">
    <citation type="submission" date="2011-05" db="EMBL/GenBank/DDBJ databases">
        <authorList>
            <person name="Richards S.R."/>
            <person name="Qu J."/>
            <person name="Jiang H."/>
            <person name="Jhangiani S.N."/>
            <person name="Agravi P."/>
            <person name="Goodspeed R."/>
            <person name="Gross S."/>
            <person name="Mandapat C."/>
            <person name="Jackson L."/>
            <person name="Mathew T."/>
            <person name="Pu L."/>
            <person name="Thornton R."/>
            <person name="Saada N."/>
            <person name="Wilczek-Boney K.B."/>
            <person name="Lee S."/>
            <person name="Kovar C."/>
            <person name="Wu Y."/>
            <person name="Scherer S.E."/>
            <person name="Worley K.C."/>
            <person name="Muzny D.M."/>
            <person name="Gibbs R."/>
        </authorList>
    </citation>
    <scope>NUCLEOTIDE SEQUENCE</scope>
    <source>
        <strain evidence="14">Brora</strain>
    </source>
</reference>
<dbReference type="Proteomes" id="UP000014500">
    <property type="component" value="Unassembled WGS sequence"/>
</dbReference>
<keyword evidence="5" id="KW-0378">Hydrolase</keyword>
<dbReference type="EMBL" id="JH431965">
    <property type="status" value="NOT_ANNOTATED_CDS"/>
    <property type="molecule type" value="Genomic_DNA"/>
</dbReference>
<evidence type="ECO:0000256" key="10">
    <source>
        <dbReference type="SAM" id="Phobius"/>
    </source>
</evidence>
<dbReference type="Gene3D" id="3.40.50.1820">
    <property type="entry name" value="alpha/beta hydrolase"/>
    <property type="match status" value="1"/>
</dbReference>
<organism evidence="13 14">
    <name type="scientific">Strigamia maritima</name>
    <name type="common">European centipede</name>
    <name type="synonym">Geophilus maritimus</name>
    <dbReference type="NCBI Taxonomy" id="126957"/>
    <lineage>
        <taxon>Eukaryota</taxon>
        <taxon>Metazoa</taxon>
        <taxon>Ecdysozoa</taxon>
        <taxon>Arthropoda</taxon>
        <taxon>Myriapoda</taxon>
        <taxon>Chilopoda</taxon>
        <taxon>Pleurostigmophora</taxon>
        <taxon>Geophilomorpha</taxon>
        <taxon>Linotaeniidae</taxon>
        <taxon>Strigamia</taxon>
    </lineage>
</organism>
<dbReference type="FunFam" id="3.40.50.1820:FF:000107">
    <property type="entry name" value="Palmitoyl-protein thioesterase 1"/>
    <property type="match status" value="1"/>
</dbReference>
<dbReference type="eggNOG" id="KOG2541">
    <property type="taxonomic scope" value="Eukaryota"/>
</dbReference>
<comment type="catalytic activity">
    <reaction evidence="9">
        <text>S-hexadecanoyl-L-cysteinyl-[protein] + H2O = L-cysteinyl-[protein] + hexadecanoate + H(+)</text>
        <dbReference type="Rhea" id="RHEA:19233"/>
        <dbReference type="Rhea" id="RHEA-COMP:10131"/>
        <dbReference type="Rhea" id="RHEA-COMP:11032"/>
        <dbReference type="ChEBI" id="CHEBI:7896"/>
        <dbReference type="ChEBI" id="CHEBI:15377"/>
        <dbReference type="ChEBI" id="CHEBI:15378"/>
        <dbReference type="ChEBI" id="CHEBI:29950"/>
        <dbReference type="ChEBI" id="CHEBI:74151"/>
        <dbReference type="EC" id="3.1.2.22"/>
    </reaction>
    <physiologicalReaction direction="left-to-right" evidence="9">
        <dbReference type="Rhea" id="RHEA:19234"/>
    </physiologicalReaction>
</comment>
<dbReference type="Pfam" id="PF02089">
    <property type="entry name" value="Palm_thioest"/>
    <property type="match status" value="1"/>
</dbReference>
<keyword evidence="10" id="KW-0812">Transmembrane</keyword>
<comment type="similarity">
    <text evidence="1">Belongs to the palmitoyl-protein thioesterase family.</text>
</comment>
<keyword evidence="6" id="KW-1015">Disulfide bond</keyword>
<dbReference type="GO" id="GO:0008474">
    <property type="term" value="F:palmitoyl-(protein) hydrolase activity"/>
    <property type="evidence" value="ECO:0007669"/>
    <property type="project" value="UniProtKB-EC"/>
</dbReference>
<evidence type="ECO:0000256" key="6">
    <source>
        <dbReference type="ARBA" id="ARBA00023157"/>
    </source>
</evidence>
<protein>
    <recommendedName>
        <fullName evidence="3">Palmitoyl-protein thioesterase 1</fullName>
        <ecNumber evidence="2">3.1.2.22</ecNumber>
    </recommendedName>
    <alternativeName>
        <fullName evidence="8">Palmitoyl-protein hydrolase 1</fullName>
    </alternativeName>
</protein>
<accession>T1J8U1</accession>
<feature type="domain" description="LolA-like" evidence="12">
    <location>
        <begin position="516"/>
        <end position="710"/>
    </location>
</feature>
<keyword evidence="10" id="KW-1133">Transmembrane helix</keyword>
<evidence type="ECO:0000313" key="13">
    <source>
        <dbReference type="EnsemblMetazoa" id="SMAR010131-PA"/>
    </source>
</evidence>
<evidence type="ECO:0000256" key="7">
    <source>
        <dbReference type="ARBA" id="ARBA00023180"/>
    </source>
</evidence>
<evidence type="ECO:0000259" key="12">
    <source>
        <dbReference type="Pfam" id="PF25898"/>
    </source>
</evidence>
<dbReference type="STRING" id="126957.T1J8U1"/>
<name>T1J8U1_STRMM</name>
<dbReference type="Gene3D" id="3.50.4.10">
    <property type="entry name" value="Hepatocyte Growth Factor"/>
    <property type="match status" value="1"/>
</dbReference>
<evidence type="ECO:0000256" key="1">
    <source>
        <dbReference type="ARBA" id="ARBA00010758"/>
    </source>
</evidence>
<feature type="transmembrane region" description="Helical" evidence="10">
    <location>
        <begin position="1129"/>
        <end position="1153"/>
    </location>
</feature>
<dbReference type="PANTHER" id="PTHR11247:SF8">
    <property type="entry name" value="PALMITOYL-PROTEIN THIOESTERASE 1"/>
    <property type="match status" value="1"/>
</dbReference>
<dbReference type="InterPro" id="IPR058831">
    <property type="entry name" value="LolA-like_dom_2nd"/>
</dbReference>
<proteinExistence type="inferred from homology"/>
<dbReference type="PRINTS" id="PR00414">
    <property type="entry name" value="PPTHIESTRASE"/>
</dbReference>
<keyword evidence="7" id="KW-0325">Glycoprotein</keyword>
<evidence type="ECO:0000256" key="5">
    <source>
        <dbReference type="ARBA" id="ARBA00022801"/>
    </source>
</evidence>
<dbReference type="Pfam" id="PF25898">
    <property type="entry name" value="LolA_2nd_metazoa"/>
    <property type="match status" value="1"/>
</dbReference>
<evidence type="ECO:0000256" key="4">
    <source>
        <dbReference type="ARBA" id="ARBA00022729"/>
    </source>
</evidence>
<dbReference type="GO" id="GO:0005764">
    <property type="term" value="C:lysosome"/>
    <property type="evidence" value="ECO:0007669"/>
    <property type="project" value="TreeGrafter"/>
</dbReference>
<sequence length="1172" mass="132825">MALFCRTFIYAALFVFFIAGMPATAVPTPVVLWHGMGDSCCNPLSMGSIKKLIEDNVPGVHVLSLRIGNNVIEDTENGFFMNANDQVKNVCEQLQNDSTFANGYNAIGFSQGGQFLRAVAQRCPQPPMKNLTSIGGQHQGVYGLPHCPGDNSTICDWVRKLLNYGAYISWIQKFLVQAEYWHDPLQEDTYKAKSVFLADINNENERNPFYKKNLVKLENLVLVKFLKDTMVEPKESEWFGFYKPGQGKELYKLQDSPLYTEDWIGLKTLDTNGRLHFLGVNGDHLQIDETCNFEYKNILSNTINQFYHSTVDTHINKMRFSVFFALLSIVTVSNSKNPILPPEFGAIFFGTEIGKYSDSNNMALTGEIYLSERLQKGAIINRRAWDTGYQIFDYKTERVLIASEGQTECMIKNISSYINEGVDPRNLMDKMKIDLTKSENDSVYLNGIEATEWKNGTETMSLFAVENWNFTVPSYGNWSYPLLLASTERDVYGDVSCMHFFMSVTDTVPDEVFATPNGILCQGFDEVRPLPTLANEFRVDIESIDDNKAKSDMKVFYSQEAQMSRQDIFLGPGHTYSLYEDTKFGTIYTIDHNTWKCLSVKVLEPTTPTTPNQLVYRGGKISNFIFRGNRSCWQGTCAVWSGAANGALHEIYFKQSVTSSTNQPYNIPVRMSSEPLSYNPMMGIIATTYYYFNYQPGYFDWSKFDVSECYDEIYKLRFQVGLIGNFSDILSIPEFERKFRMAVTQLTQAPPQRMQKFRVDDFSNEIVVVTLTLLEEPQHAGLKSAVNISTYPSNYPIYYKISNAIFDGEFKVATKRKSGGEMILSGRSITRKVISTEKIEEKGTSLAKFEQKSKKMFPIGKTELVFEGLTVDACAKQCDRERSSSCDLFMFCHSTRECVLSLTSFEERTDITDNSICDLYIKDYAFDFELVERNRLTFNPDTDSESMNLDLHECFNQCFRGKINAPACHSIDFCTVGTKKTCVFHARHILQTHLHDLIPDESCLHYSMKFIQMFHLFPSKSIKDFDTKYVAKKFEVSATVCAQTCMLDVSECTDFEMCTLFQGTKTKSVCNVLEPKTSAIGGKVEYVTNVECDHYRLKGLKTDFNFDDFGSNTLTPAKATVGGSYGPGAMAGLAVAMLILGLGIGFVAVYFYAKKQFTRGNENNFIMQLVKD</sequence>
<evidence type="ECO:0000256" key="8">
    <source>
        <dbReference type="ARBA" id="ARBA00031934"/>
    </source>
</evidence>
<dbReference type="InterPro" id="IPR029058">
    <property type="entry name" value="AB_hydrolase_fold"/>
</dbReference>
<dbReference type="PANTHER" id="PTHR11247">
    <property type="entry name" value="PALMITOYL-PROTEIN THIOESTERASE/DOLICHYLDIPHOSPHATASE 1"/>
    <property type="match status" value="1"/>
</dbReference>